<dbReference type="InterPro" id="IPR007412">
    <property type="entry name" value="FlgM"/>
</dbReference>
<dbReference type="EMBL" id="RJVP01000003">
    <property type="protein sequence ID" value="ROH86144.1"/>
    <property type="molecule type" value="Genomic_DNA"/>
</dbReference>
<feature type="domain" description="Anti-sigma-28 factor FlgM C-terminal" evidence="10">
    <location>
        <begin position="40"/>
        <end position="92"/>
    </location>
</feature>
<comment type="caution">
    <text evidence="11">The sequence shown here is derived from an EMBL/GenBank/DDBJ whole genome shotgun (WGS) entry which is preliminary data.</text>
</comment>
<evidence type="ECO:0000256" key="2">
    <source>
        <dbReference type="ARBA" id="ARBA00017823"/>
    </source>
</evidence>
<evidence type="ECO:0000259" key="10">
    <source>
        <dbReference type="Pfam" id="PF04316"/>
    </source>
</evidence>
<evidence type="ECO:0000313" key="12">
    <source>
        <dbReference type="Proteomes" id="UP000275137"/>
    </source>
</evidence>
<keyword evidence="5" id="KW-0805">Transcription regulation</keyword>
<dbReference type="RefSeq" id="WP_123237204.1">
    <property type="nucleotide sequence ID" value="NZ_RJVP01000003.1"/>
</dbReference>
<accession>A0A3N0V0R9</accession>
<dbReference type="InterPro" id="IPR035890">
    <property type="entry name" value="Anti-sigma-28_factor_FlgM_sf"/>
</dbReference>
<evidence type="ECO:0000256" key="3">
    <source>
        <dbReference type="ARBA" id="ARBA00022491"/>
    </source>
</evidence>
<dbReference type="SUPFAM" id="SSF101498">
    <property type="entry name" value="Anti-sigma factor FlgM"/>
    <property type="match status" value="1"/>
</dbReference>
<reference evidence="11 12" key="1">
    <citation type="submission" date="2018-10" db="EMBL/GenBank/DDBJ databases">
        <authorList>
            <person name="Chen W.-M."/>
        </authorList>
    </citation>
    <scope>NUCLEOTIDE SEQUENCE [LARGE SCALE GENOMIC DNA]</scope>
    <source>
        <strain evidence="11 12">H-5</strain>
    </source>
</reference>
<keyword evidence="6" id="KW-0804">Transcription</keyword>
<keyword evidence="11" id="KW-0966">Cell projection</keyword>
<dbReference type="GO" id="GO:0045892">
    <property type="term" value="P:negative regulation of DNA-templated transcription"/>
    <property type="evidence" value="ECO:0007669"/>
    <property type="project" value="InterPro"/>
</dbReference>
<dbReference type="Proteomes" id="UP000275137">
    <property type="component" value="Unassembled WGS sequence"/>
</dbReference>
<evidence type="ECO:0000256" key="8">
    <source>
        <dbReference type="ARBA" id="ARBA00030117"/>
    </source>
</evidence>
<keyword evidence="11" id="KW-0282">Flagellum</keyword>
<gene>
    <name evidence="11" type="primary">flgM</name>
    <name evidence="11" type="ORF">ED236_06695</name>
</gene>
<keyword evidence="11" id="KW-0969">Cilium</keyword>
<dbReference type="GO" id="GO:0044781">
    <property type="term" value="P:bacterial-type flagellum organization"/>
    <property type="evidence" value="ECO:0007669"/>
    <property type="project" value="UniProtKB-KW"/>
</dbReference>
<keyword evidence="4" id="KW-1005">Bacterial flagellum biogenesis</keyword>
<organism evidence="11 12">
    <name type="scientific">Pseudomethylobacillus aquaticus</name>
    <dbReference type="NCBI Taxonomy" id="2676064"/>
    <lineage>
        <taxon>Bacteria</taxon>
        <taxon>Pseudomonadati</taxon>
        <taxon>Pseudomonadota</taxon>
        <taxon>Betaproteobacteria</taxon>
        <taxon>Nitrosomonadales</taxon>
        <taxon>Methylophilaceae</taxon>
        <taxon>Pseudomethylobacillus</taxon>
    </lineage>
</organism>
<dbReference type="Pfam" id="PF04316">
    <property type="entry name" value="FlgM"/>
    <property type="match status" value="1"/>
</dbReference>
<name>A0A3N0V0R9_9PROT</name>
<dbReference type="InterPro" id="IPR031316">
    <property type="entry name" value="FlgM_C"/>
</dbReference>
<evidence type="ECO:0000256" key="4">
    <source>
        <dbReference type="ARBA" id="ARBA00022795"/>
    </source>
</evidence>
<feature type="region of interest" description="Disordered" evidence="9">
    <location>
        <begin position="15"/>
        <end position="38"/>
    </location>
</feature>
<evidence type="ECO:0000256" key="5">
    <source>
        <dbReference type="ARBA" id="ARBA00023015"/>
    </source>
</evidence>
<evidence type="ECO:0000256" key="1">
    <source>
        <dbReference type="ARBA" id="ARBA00005322"/>
    </source>
</evidence>
<comment type="function">
    <text evidence="7">Responsible for the coupling of flagellin expression to flagellar assembly by preventing expression of the flagellin genes when a component of the middle class of proteins is defective. It negatively regulates flagellar genes by inhibiting the activity of FliA by directly binding to FliA.</text>
</comment>
<sequence>MKIDDTLVNQVRLKQEAQETASDKKAKAVASPEAGSNGNVTLSPLVAQLKALEAAANGQQTFDTEKVEAIKAAIRDGQFSIHPDKIAAGLIDSVKDLLGTKPA</sequence>
<comment type="similarity">
    <text evidence="1">Belongs to the FlgM family.</text>
</comment>
<evidence type="ECO:0000256" key="7">
    <source>
        <dbReference type="ARBA" id="ARBA00024739"/>
    </source>
</evidence>
<keyword evidence="3" id="KW-0678">Repressor</keyword>
<dbReference type="NCBIfam" id="TIGR03824">
    <property type="entry name" value="FlgM_jcvi"/>
    <property type="match status" value="1"/>
</dbReference>
<keyword evidence="12" id="KW-1185">Reference proteome</keyword>
<dbReference type="AlphaFoldDB" id="A0A3N0V0R9"/>
<evidence type="ECO:0000256" key="9">
    <source>
        <dbReference type="SAM" id="MobiDB-lite"/>
    </source>
</evidence>
<feature type="compositionally biased region" description="Basic and acidic residues" evidence="9">
    <location>
        <begin position="15"/>
        <end position="26"/>
    </location>
</feature>
<evidence type="ECO:0000256" key="6">
    <source>
        <dbReference type="ARBA" id="ARBA00023163"/>
    </source>
</evidence>
<evidence type="ECO:0000313" key="11">
    <source>
        <dbReference type="EMBL" id="ROH86144.1"/>
    </source>
</evidence>
<proteinExistence type="inferred from homology"/>
<protein>
    <recommendedName>
        <fullName evidence="2">Negative regulator of flagellin synthesis</fullName>
    </recommendedName>
    <alternativeName>
        <fullName evidence="8">Anti-sigma-28 factor</fullName>
    </alternativeName>
</protein>